<name>A0ABN3WA50_9ACTN</name>
<evidence type="ECO:0000256" key="5">
    <source>
        <dbReference type="ARBA" id="ARBA00023273"/>
    </source>
</evidence>
<feature type="signal peptide" evidence="7">
    <location>
        <begin position="1"/>
        <end position="33"/>
    </location>
</feature>
<dbReference type="Proteomes" id="UP001500831">
    <property type="component" value="Unassembled WGS sequence"/>
</dbReference>
<dbReference type="Pfam" id="PF18911">
    <property type="entry name" value="PKD_4"/>
    <property type="match status" value="2"/>
</dbReference>
<comment type="caution">
    <text evidence="9">The sequence shown here is derived from an EMBL/GenBank/DDBJ whole genome shotgun (WGS) entry which is preliminary data.</text>
</comment>
<dbReference type="InterPro" id="IPR053879">
    <property type="entry name" value="HYDIN_VesB_CFA65-like_Ig"/>
</dbReference>
<dbReference type="InterPro" id="IPR022409">
    <property type="entry name" value="PKD/Chitinase_dom"/>
</dbReference>
<feature type="region of interest" description="Disordered" evidence="6">
    <location>
        <begin position="1818"/>
        <end position="1845"/>
    </location>
</feature>
<feature type="region of interest" description="Disordered" evidence="6">
    <location>
        <begin position="661"/>
        <end position="680"/>
    </location>
</feature>
<feature type="chain" id="PRO_5046767780" description="PKD domain-containing protein" evidence="7">
    <location>
        <begin position="34"/>
        <end position="2146"/>
    </location>
</feature>
<dbReference type="Pfam" id="PF01345">
    <property type="entry name" value="DUF11"/>
    <property type="match status" value="1"/>
</dbReference>
<dbReference type="NCBIfam" id="NF041940">
    <property type="entry name" value="choice_anch_X"/>
    <property type="match status" value="1"/>
</dbReference>
<dbReference type="InterPro" id="IPR006311">
    <property type="entry name" value="TAT_signal"/>
</dbReference>
<dbReference type="InterPro" id="IPR044060">
    <property type="entry name" value="Bacterial_rp_domain"/>
</dbReference>
<feature type="domain" description="PKD" evidence="8">
    <location>
        <begin position="1756"/>
        <end position="1807"/>
    </location>
</feature>
<gene>
    <name evidence="9" type="ORF">GCM10010517_74870</name>
</gene>
<dbReference type="EMBL" id="BAAAVI010000095">
    <property type="protein sequence ID" value="GAA2908438.1"/>
    <property type="molecule type" value="Genomic_DNA"/>
</dbReference>
<dbReference type="PROSITE" id="PS50093">
    <property type="entry name" value="PKD"/>
    <property type="match status" value="2"/>
</dbReference>
<dbReference type="SMART" id="SM00089">
    <property type="entry name" value="PKD"/>
    <property type="match status" value="2"/>
</dbReference>
<proteinExistence type="predicted"/>
<dbReference type="SUPFAM" id="SSF49299">
    <property type="entry name" value="PKD domain"/>
    <property type="match status" value="3"/>
</dbReference>
<dbReference type="Gene3D" id="2.60.40.10">
    <property type="entry name" value="Immunoglobulins"/>
    <property type="match status" value="5"/>
</dbReference>
<evidence type="ECO:0000256" key="2">
    <source>
        <dbReference type="ARBA" id="ARBA00004496"/>
    </source>
</evidence>
<feature type="region of interest" description="Disordered" evidence="6">
    <location>
        <begin position="724"/>
        <end position="750"/>
    </location>
</feature>
<sequence>MKSLVRRTFSRWVTLSLVATVAGALAPPISAIAASGPEPPSERATVSSPKFTDLGSLDTYQGVVGGINNKGQIAAAINRGTAPMEAKNGAVLFSGAGLVDIHASLGDATYSAARDVNEDGTVVGTYEAQNENSRTFVFRDGKATRFNNLHLPRAINDKGQIVGVDWIRDADGSVLKLGSFKGQYIEVYSLNNSGLVVGGADMHPDPKVREYRAFRIKIPGEPVNAQRDRLDFKGDSTVAFDINDVGQVAGYGVDESGGHVPLLWEASGTAKPMTTNYGGMMNAINNAGIGVGKMYGSDRGFVAAMYANGVGVDLNSLVSATGLKLTEATDINDNNQITGIAKDGENIAHAFRIDLNLAKPRIESFELDTQLYPSKDWVPVPEKGTVEGNQVRATVTLHNPGSMPARRTLEVVEDGTGKVVHNGRRELTLGAGETVTEQVVFPTEGLAWRNGEPYSNRSVTARVLNGFYDESKDTKPIIIRPMPVALVHGWNSNAGTWGKYAAFLKAAHPLLKGRAVSTLSTGVSMYPHIMTYPLPLNAAMLSKEIEELRQSEDAGRVNIVAHSMGGTISREYIAREMGWTDDKPVVARLIQMGTPNMGSPCADMIVQWANGANVGIPWYPATWENTTTYMQEEFNPVTRNLKGVLVSNLVGTGHGLLCETKVRGTPIPEPGTPTDSDKIVPTWSARGDLKDTPGMHILHTRMTGSQEAFNDYVKPRLASLLAGDPAGAPGLQEAAPGSGGKKATAAAEGDDAGDASSLFALPEATAEAGQTASVSLDVPQGTQFGVVGALPETVGLLLRDPSGKPAASYAAGSEEAKEVVQGLSVAKPQAGTWKLEITNTGAEPVKAGLGAWILDNPVTVTATAEASEDGKVTVTATVTDAGKPVTGASVRAVVTLGDGTRKEVTLEDDGNSGDGAAGDGVYAATSEALADGVYPVTVVADTAQGLRTTLESVEVKKPDLREFELELSAQPGGSVTASPAQDKYRAGTTVTLTATAEAGRIPLGWTVDGQERPAGTLRLVMDGPHTVVARFGSYTVTELDGLPGGKASKTKAAALNDRGQVAATAVDKDNRSRAVRWQDGTVTDLGGLPCTDGSSGVQRCGAAAMGINEAGEVSGWAATNRDGVFEQHAVVYRNDGAVIDLQPASSPPYTSSSAWDLNDNGQVFGALAPPDTANPYVLWNQGTPLRLPDEPRFWAYGGDPAGRINARGAVAGAHVTHEVASGPQLWEPAVHQDRVITKLAVPTCKIQAGVAHDVNDTGLVAGGGTCNTGSAVTHHAYTWQDGERTDLGEGVATAVNNHGLVAGMAGGPAVAAPALWLDGKVYQLAELLPRPLCPAEADRTTEPCMGLTSLVDVNSTGQILAQGVVRDRSATANGFVEEERSFLLTPTTARADLKVIHAVSASEPGPGSTVTWTTTVTNKGDDAATDVRLDMLIPQAAGTATCDTWRGICTPIKDGFRNTVKVLEPGWEATVEVTATLPAGIADGTELKTQVRAASLAVTDPEPGDNTASATATARHALDRTAINWSEVPVGESGEWVEVKLTNRGNGPMSIKAIAAEEPFAQRNRCPVELAVGASCVTEVTFTPDQEGKAAGKLTFTTAEGTDPTYVVTLTGQGAAANAKPVIEVPAEPLRGKVGQPFTLRVGFTDADAADTHSAKVRWGDGSPVDAQVAQRAGGGTVTAETTFTGPRTGSATVMVTDSKNGTTIQLVPYVIEEATPGTPPVVTAGADVELTVGEKLRRTVTFTDPGSTSWSATVDYGDGAGPQPVTPAGQQITLEHQWAAAGTYPVTVTVTDDGNLTAAAAFSAKVVSAETPNQAPVVKLTGPGTAKEGTAWTGTGTVTDPDSTSWTAGVDYGDGAGPKPLPVTDGRLTLKHVAADNGDRKVIVTVTDDKGATGTAELTVAVANRAPEVSIKEPAAAKIVAVGTPVSLSASFTDPGTADTHTATWKIGGQQLPAAVVETGGAGTVTGTHTFTKAGRYPISVTVTDDDGGAADADSLDGDKAYVLVYDPAGSLVGAGQVASPAGSCRLSAGCGGAGKATFAVTARYPRKGGAPTGVLTYHAPDFTLRDSAYTVLAAADGTAILCGTGRVNTTTEVTFEITAVDSGKPFDRTDQLRVRAWDKNRKLVYDNQPTGSAPTVTGIVRVSG</sequence>
<organism evidence="9 10">
    <name type="scientific">Streptosporangium fragile</name>
    <dbReference type="NCBI Taxonomy" id="46186"/>
    <lineage>
        <taxon>Bacteria</taxon>
        <taxon>Bacillati</taxon>
        <taxon>Actinomycetota</taxon>
        <taxon>Actinomycetes</taxon>
        <taxon>Streptosporangiales</taxon>
        <taxon>Streptosporangiaceae</taxon>
        <taxon>Streptosporangium</taxon>
    </lineage>
</organism>
<evidence type="ECO:0000313" key="9">
    <source>
        <dbReference type="EMBL" id="GAA2908438.1"/>
    </source>
</evidence>
<accession>A0ABN3WA50</accession>
<evidence type="ECO:0000256" key="7">
    <source>
        <dbReference type="SAM" id="SignalP"/>
    </source>
</evidence>
<keyword evidence="7" id="KW-0732">Signal</keyword>
<keyword evidence="10" id="KW-1185">Reference proteome</keyword>
<dbReference type="Pfam" id="PF18998">
    <property type="entry name" value="Flg_new_2"/>
    <property type="match status" value="1"/>
</dbReference>
<dbReference type="InterPro" id="IPR029058">
    <property type="entry name" value="AB_hydrolase_fold"/>
</dbReference>
<dbReference type="InterPro" id="IPR001434">
    <property type="entry name" value="OmcB-like_DUF11"/>
</dbReference>
<dbReference type="InterPro" id="IPR003386">
    <property type="entry name" value="LACT/PDAT_acylTrfase"/>
</dbReference>
<evidence type="ECO:0000256" key="4">
    <source>
        <dbReference type="ARBA" id="ARBA00023069"/>
    </source>
</evidence>
<dbReference type="PROSITE" id="PS51318">
    <property type="entry name" value="TAT"/>
    <property type="match status" value="1"/>
</dbReference>
<evidence type="ECO:0000256" key="6">
    <source>
        <dbReference type="SAM" id="MobiDB-lite"/>
    </source>
</evidence>
<keyword evidence="3" id="KW-0963">Cytoplasm</keyword>
<dbReference type="Pfam" id="PF22544">
    <property type="entry name" value="HYDIN_VesB_CFA65-like_Ig"/>
    <property type="match status" value="1"/>
</dbReference>
<protein>
    <recommendedName>
        <fullName evidence="8">PKD domain-containing protein</fullName>
    </recommendedName>
</protein>
<reference evidence="9 10" key="1">
    <citation type="journal article" date="2019" name="Int. J. Syst. Evol. Microbiol.">
        <title>The Global Catalogue of Microorganisms (GCM) 10K type strain sequencing project: providing services to taxonomists for standard genome sequencing and annotation.</title>
        <authorList>
            <consortium name="The Broad Institute Genomics Platform"/>
            <consortium name="The Broad Institute Genome Sequencing Center for Infectious Disease"/>
            <person name="Wu L."/>
            <person name="Ma J."/>
        </authorList>
    </citation>
    <scope>NUCLEOTIDE SEQUENCE [LARGE SCALE GENOMIC DNA]</scope>
    <source>
        <strain evidence="9 10">JCM 6242</strain>
    </source>
</reference>
<feature type="domain" description="PKD" evidence="8">
    <location>
        <begin position="1914"/>
        <end position="1994"/>
    </location>
</feature>
<feature type="compositionally biased region" description="Polar residues" evidence="6">
    <location>
        <begin position="1833"/>
        <end position="1845"/>
    </location>
</feature>
<dbReference type="InterPro" id="IPR013783">
    <property type="entry name" value="Ig-like_fold"/>
</dbReference>
<evidence type="ECO:0000313" key="10">
    <source>
        <dbReference type="Proteomes" id="UP001500831"/>
    </source>
</evidence>
<evidence type="ECO:0000256" key="3">
    <source>
        <dbReference type="ARBA" id="ARBA00022490"/>
    </source>
</evidence>
<evidence type="ECO:0000259" key="8">
    <source>
        <dbReference type="PROSITE" id="PS50093"/>
    </source>
</evidence>
<dbReference type="Pfam" id="PF02450">
    <property type="entry name" value="LCAT"/>
    <property type="match status" value="1"/>
</dbReference>
<keyword evidence="5" id="KW-0966">Cell projection</keyword>
<dbReference type="SUPFAM" id="SSF53474">
    <property type="entry name" value="alpha/beta-Hydrolases"/>
    <property type="match status" value="1"/>
</dbReference>
<dbReference type="RefSeq" id="WP_344981379.1">
    <property type="nucleotide sequence ID" value="NZ_BAAAVI010000095.1"/>
</dbReference>
<keyword evidence="4" id="KW-0969">Cilium</keyword>
<comment type="subcellular location">
    <subcellularLocation>
        <location evidence="1">Cell projection</location>
        <location evidence="1">Cilium</location>
    </subcellularLocation>
    <subcellularLocation>
        <location evidence="2">Cytoplasm</location>
    </subcellularLocation>
</comment>
<dbReference type="Gene3D" id="3.40.50.1820">
    <property type="entry name" value="alpha/beta hydrolase"/>
    <property type="match status" value="1"/>
</dbReference>
<evidence type="ECO:0000256" key="1">
    <source>
        <dbReference type="ARBA" id="ARBA00004138"/>
    </source>
</evidence>
<dbReference type="InterPro" id="IPR000601">
    <property type="entry name" value="PKD_dom"/>
</dbReference>
<dbReference type="InterPro" id="IPR035986">
    <property type="entry name" value="PKD_dom_sf"/>
</dbReference>